<keyword evidence="1" id="KW-1133">Transmembrane helix</keyword>
<keyword evidence="1" id="KW-0812">Transmembrane</keyword>
<dbReference type="EMBL" id="CP064981">
    <property type="protein sequence ID" value="QQR92646.1"/>
    <property type="molecule type" value="Genomic_DNA"/>
</dbReference>
<sequence>MPFHSSRGQSSMDSLLVMGFVVVVAMIILVPFVQNQAITNAALTAKLAVLPYLNANAAPIHVDSIIPVTTATTIAVDVVTTGQMDSDTRASIDNVACLDICTQIRQSGAYAAATFSWTNNGNPSIVVCSPISC</sequence>
<dbReference type="Proteomes" id="UP000596004">
    <property type="component" value="Chromosome"/>
</dbReference>
<name>A0A7T9I226_9ARCH</name>
<accession>A0A7T9I226</accession>
<organism evidence="2">
    <name type="scientific">Candidatus Iainarchaeum sp</name>
    <dbReference type="NCBI Taxonomy" id="3101447"/>
    <lineage>
        <taxon>Archaea</taxon>
        <taxon>Candidatus Iainarchaeota</taxon>
        <taxon>Candidatus Iainarchaeia</taxon>
        <taxon>Candidatus Iainarchaeales</taxon>
        <taxon>Candidatus Iainarchaeaceae</taxon>
        <taxon>Candidatus Iainarchaeum</taxon>
    </lineage>
</organism>
<reference evidence="2" key="1">
    <citation type="submission" date="2020-11" db="EMBL/GenBank/DDBJ databases">
        <title>Connecting structure to function with the recovery of over 1000 high-quality activated sludge metagenome-assembled genomes encoding full-length rRNA genes using long-read sequencing.</title>
        <authorList>
            <person name="Singleton C.M."/>
            <person name="Petriglieri F."/>
            <person name="Kristensen J.M."/>
            <person name="Kirkegaard R.H."/>
            <person name="Michaelsen T.Y."/>
            <person name="Andersen M.H."/>
            <person name="Karst S.M."/>
            <person name="Dueholm M.S."/>
            <person name="Nielsen P.H."/>
            <person name="Albertsen M."/>
        </authorList>
    </citation>
    <scope>NUCLEOTIDE SEQUENCE</scope>
    <source>
        <strain evidence="2">Fred_18-Q3-R57-64_BAT3C.431</strain>
    </source>
</reference>
<dbReference type="AlphaFoldDB" id="A0A7T9I226"/>
<evidence type="ECO:0000313" key="2">
    <source>
        <dbReference type="EMBL" id="QQR92646.1"/>
    </source>
</evidence>
<protein>
    <submittedName>
        <fullName evidence="2">Uncharacterized protein</fullName>
    </submittedName>
</protein>
<evidence type="ECO:0000256" key="1">
    <source>
        <dbReference type="SAM" id="Phobius"/>
    </source>
</evidence>
<feature type="transmembrane region" description="Helical" evidence="1">
    <location>
        <begin position="12"/>
        <end position="33"/>
    </location>
</feature>
<proteinExistence type="predicted"/>
<keyword evidence="1" id="KW-0472">Membrane</keyword>
<gene>
    <name evidence="2" type="ORF">IPJ89_00160</name>
</gene>